<accession>A0A2G9U9H4</accession>
<dbReference type="EMBL" id="KZ347945">
    <property type="protein sequence ID" value="PIO66917.1"/>
    <property type="molecule type" value="Genomic_DNA"/>
</dbReference>
<feature type="non-terminal residue" evidence="14">
    <location>
        <position position="1"/>
    </location>
</feature>
<evidence type="ECO:0000256" key="8">
    <source>
        <dbReference type="ARBA" id="ARBA00022692"/>
    </source>
</evidence>
<dbReference type="Gene3D" id="1.20.1280.290">
    <property type="match status" value="1"/>
</dbReference>
<name>A0A2G9U9H4_TELCI</name>
<reference evidence="14 15" key="1">
    <citation type="submission" date="2015-09" db="EMBL/GenBank/DDBJ databases">
        <title>Draft genome of the parasitic nematode Teladorsagia circumcincta isolate WARC Sus (inbred).</title>
        <authorList>
            <person name="Mitreva M."/>
        </authorList>
    </citation>
    <scope>NUCLEOTIDE SEQUENCE [LARGE SCALE GENOMIC DNA]</scope>
    <source>
        <strain evidence="14 15">S</strain>
    </source>
</reference>
<dbReference type="FunFam" id="1.20.1280.290:FF:000004">
    <property type="entry name" value="Sugar transporter SWEET"/>
    <property type="match status" value="1"/>
</dbReference>
<evidence type="ECO:0000256" key="7">
    <source>
        <dbReference type="ARBA" id="ARBA00022597"/>
    </source>
</evidence>
<keyword evidence="6" id="KW-1003">Cell membrane</keyword>
<keyword evidence="9" id="KW-0677">Repeat</keyword>
<dbReference type="GO" id="GO:0000139">
    <property type="term" value="C:Golgi membrane"/>
    <property type="evidence" value="ECO:0007669"/>
    <property type="project" value="UniProtKB-SubCell"/>
</dbReference>
<dbReference type="PANTHER" id="PTHR10791">
    <property type="entry name" value="RAG1-ACTIVATING PROTEIN 1"/>
    <property type="match status" value="1"/>
</dbReference>
<keyword evidence="7" id="KW-0762">Sugar transport</keyword>
<evidence type="ECO:0000256" key="10">
    <source>
        <dbReference type="ARBA" id="ARBA00022989"/>
    </source>
</evidence>
<protein>
    <recommendedName>
        <fullName evidence="4">Sugar transporter SWEET1</fullName>
    </recommendedName>
</protein>
<dbReference type="Proteomes" id="UP000230423">
    <property type="component" value="Unassembled WGS sequence"/>
</dbReference>
<dbReference type="InterPro" id="IPR004316">
    <property type="entry name" value="SWEET_rpt"/>
</dbReference>
<feature type="transmembrane region" description="Helical" evidence="13">
    <location>
        <begin position="6"/>
        <end position="25"/>
    </location>
</feature>
<feature type="transmembrane region" description="Helical" evidence="13">
    <location>
        <begin position="32"/>
        <end position="52"/>
    </location>
</feature>
<evidence type="ECO:0000256" key="2">
    <source>
        <dbReference type="ARBA" id="ARBA00004653"/>
    </source>
</evidence>
<dbReference type="PANTHER" id="PTHR10791:SF112">
    <property type="entry name" value="SUGAR TRANSPORTER SWEET1"/>
    <property type="match status" value="1"/>
</dbReference>
<evidence type="ECO:0000256" key="6">
    <source>
        <dbReference type="ARBA" id="ARBA00022475"/>
    </source>
</evidence>
<comment type="similarity">
    <text evidence="3">Belongs to the SWEET sugar transporter family.</text>
</comment>
<feature type="transmembrane region" description="Helical" evidence="13">
    <location>
        <begin position="93"/>
        <end position="112"/>
    </location>
</feature>
<evidence type="ECO:0000256" key="1">
    <source>
        <dbReference type="ARBA" id="ARBA00004651"/>
    </source>
</evidence>
<proteinExistence type="inferred from homology"/>
<evidence type="ECO:0000313" key="15">
    <source>
        <dbReference type="Proteomes" id="UP000230423"/>
    </source>
</evidence>
<evidence type="ECO:0000256" key="3">
    <source>
        <dbReference type="ARBA" id="ARBA00007809"/>
    </source>
</evidence>
<dbReference type="Pfam" id="PF03083">
    <property type="entry name" value="MtN3_slv"/>
    <property type="match status" value="1"/>
</dbReference>
<evidence type="ECO:0000256" key="4">
    <source>
        <dbReference type="ARBA" id="ARBA00021741"/>
    </source>
</evidence>
<evidence type="ECO:0000256" key="9">
    <source>
        <dbReference type="ARBA" id="ARBA00022737"/>
    </source>
</evidence>
<evidence type="ECO:0000256" key="13">
    <source>
        <dbReference type="SAM" id="Phobius"/>
    </source>
</evidence>
<dbReference type="OrthoDB" id="409725at2759"/>
<dbReference type="GO" id="GO:0005886">
    <property type="term" value="C:plasma membrane"/>
    <property type="evidence" value="ECO:0007669"/>
    <property type="project" value="UniProtKB-SubCell"/>
</dbReference>
<evidence type="ECO:0000256" key="5">
    <source>
        <dbReference type="ARBA" id="ARBA00022448"/>
    </source>
</evidence>
<evidence type="ECO:0000256" key="12">
    <source>
        <dbReference type="ARBA" id="ARBA00023136"/>
    </source>
</evidence>
<dbReference type="GO" id="GO:0051119">
    <property type="term" value="F:sugar transmembrane transporter activity"/>
    <property type="evidence" value="ECO:0007669"/>
    <property type="project" value="InterPro"/>
</dbReference>
<keyword evidence="10 13" id="KW-1133">Transmembrane helix</keyword>
<evidence type="ECO:0000256" key="11">
    <source>
        <dbReference type="ARBA" id="ARBA00023034"/>
    </source>
</evidence>
<keyword evidence="5" id="KW-0813">Transport</keyword>
<feature type="transmembrane region" description="Helical" evidence="13">
    <location>
        <begin position="64"/>
        <end position="86"/>
    </location>
</feature>
<gene>
    <name evidence="14" type="ORF">TELCIR_11355</name>
</gene>
<dbReference type="InterPro" id="IPR047664">
    <property type="entry name" value="SWEET"/>
</dbReference>
<keyword evidence="15" id="KW-1185">Reference proteome</keyword>
<evidence type="ECO:0000313" key="14">
    <source>
        <dbReference type="EMBL" id="PIO66917.1"/>
    </source>
</evidence>
<sequence>VIEEVIGAEFIAIGLMLYAVNYAGFPDNGRESLGVICVVLNIASIGAPLFQIGEVIRTKNSESLPLPLCLACFAVSLQWLLYGVLVKDFVIQVPNYIATLLSVVQLSLFVIYPRRPTFVEMEEPLYAVNRKTNHDL</sequence>
<dbReference type="AlphaFoldDB" id="A0A2G9U9H4"/>
<keyword evidence="8 13" id="KW-0812">Transmembrane</keyword>
<keyword evidence="12 13" id="KW-0472">Membrane</keyword>
<comment type="subcellular location">
    <subcellularLocation>
        <location evidence="1">Cell membrane</location>
        <topology evidence="1">Multi-pass membrane protein</topology>
    </subcellularLocation>
    <subcellularLocation>
        <location evidence="2">Golgi apparatus membrane</location>
        <topology evidence="2">Multi-pass membrane protein</topology>
    </subcellularLocation>
</comment>
<keyword evidence="11" id="KW-0333">Golgi apparatus</keyword>
<organism evidence="14 15">
    <name type="scientific">Teladorsagia circumcincta</name>
    <name type="common">Brown stomach worm</name>
    <name type="synonym">Ostertagia circumcincta</name>
    <dbReference type="NCBI Taxonomy" id="45464"/>
    <lineage>
        <taxon>Eukaryota</taxon>
        <taxon>Metazoa</taxon>
        <taxon>Ecdysozoa</taxon>
        <taxon>Nematoda</taxon>
        <taxon>Chromadorea</taxon>
        <taxon>Rhabditida</taxon>
        <taxon>Rhabditina</taxon>
        <taxon>Rhabditomorpha</taxon>
        <taxon>Strongyloidea</taxon>
        <taxon>Trichostrongylidae</taxon>
        <taxon>Teladorsagia</taxon>
    </lineage>
</organism>